<protein>
    <submittedName>
        <fullName evidence="1">Uncharacterized protein</fullName>
    </submittedName>
</protein>
<name>A0ACB9HSY4_9ASTR</name>
<organism evidence="1 2">
    <name type="scientific">Smallanthus sonchifolius</name>
    <dbReference type="NCBI Taxonomy" id="185202"/>
    <lineage>
        <taxon>Eukaryota</taxon>
        <taxon>Viridiplantae</taxon>
        <taxon>Streptophyta</taxon>
        <taxon>Embryophyta</taxon>
        <taxon>Tracheophyta</taxon>
        <taxon>Spermatophyta</taxon>
        <taxon>Magnoliopsida</taxon>
        <taxon>eudicotyledons</taxon>
        <taxon>Gunneridae</taxon>
        <taxon>Pentapetalae</taxon>
        <taxon>asterids</taxon>
        <taxon>campanulids</taxon>
        <taxon>Asterales</taxon>
        <taxon>Asteraceae</taxon>
        <taxon>Asteroideae</taxon>
        <taxon>Heliantheae alliance</taxon>
        <taxon>Millerieae</taxon>
        <taxon>Smallanthus</taxon>
    </lineage>
</organism>
<evidence type="ECO:0000313" key="1">
    <source>
        <dbReference type="EMBL" id="KAI3798829.1"/>
    </source>
</evidence>
<dbReference type="EMBL" id="CM042028">
    <property type="protein sequence ID" value="KAI3798829.1"/>
    <property type="molecule type" value="Genomic_DNA"/>
</dbReference>
<evidence type="ECO:0000313" key="2">
    <source>
        <dbReference type="Proteomes" id="UP001056120"/>
    </source>
</evidence>
<reference evidence="2" key="1">
    <citation type="journal article" date="2022" name="Mol. Ecol. Resour.">
        <title>The genomes of chicory, endive, great burdock and yacon provide insights into Asteraceae palaeo-polyploidization history and plant inulin production.</title>
        <authorList>
            <person name="Fan W."/>
            <person name="Wang S."/>
            <person name="Wang H."/>
            <person name="Wang A."/>
            <person name="Jiang F."/>
            <person name="Liu H."/>
            <person name="Zhao H."/>
            <person name="Xu D."/>
            <person name="Zhang Y."/>
        </authorList>
    </citation>
    <scope>NUCLEOTIDE SEQUENCE [LARGE SCALE GENOMIC DNA]</scope>
    <source>
        <strain evidence="2">cv. Yunnan</strain>
    </source>
</reference>
<accession>A0ACB9HSY4</accession>
<dbReference type="Proteomes" id="UP001056120">
    <property type="component" value="Linkage Group LG11"/>
</dbReference>
<sequence>MVILAPNIPKLLSLQNQHSSSIMNTQSSSESQIITIDVLKANHLLRNNNYRYLDVRTEEEFKKGHVDFDDVLNIPNMFNTPDGRVKNPNFMEQVLLVCTKDDHIIVGCQSGVRSVDATVDLLGAGFKHVYNMGGGYLAWVQNGLPVTGDTKIGSLSPTSPLPVVNPSIQK</sequence>
<comment type="caution">
    <text evidence="1">The sequence shown here is derived from an EMBL/GenBank/DDBJ whole genome shotgun (WGS) entry which is preliminary data.</text>
</comment>
<keyword evidence="2" id="KW-1185">Reference proteome</keyword>
<gene>
    <name evidence="1" type="ORF">L1987_34109</name>
</gene>
<reference evidence="1 2" key="2">
    <citation type="journal article" date="2022" name="Mol. Ecol. Resour.">
        <title>The genomes of chicory, endive, great burdock and yacon provide insights into Asteraceae paleo-polyploidization history and plant inulin production.</title>
        <authorList>
            <person name="Fan W."/>
            <person name="Wang S."/>
            <person name="Wang H."/>
            <person name="Wang A."/>
            <person name="Jiang F."/>
            <person name="Liu H."/>
            <person name="Zhao H."/>
            <person name="Xu D."/>
            <person name="Zhang Y."/>
        </authorList>
    </citation>
    <scope>NUCLEOTIDE SEQUENCE [LARGE SCALE GENOMIC DNA]</scope>
    <source>
        <strain evidence="2">cv. Yunnan</strain>
        <tissue evidence="1">Leaves</tissue>
    </source>
</reference>
<proteinExistence type="predicted"/>